<evidence type="ECO:0000313" key="9">
    <source>
        <dbReference type="EMBL" id="SEH59945.1"/>
    </source>
</evidence>
<dbReference type="GO" id="GO:0006520">
    <property type="term" value="P:amino acid metabolic process"/>
    <property type="evidence" value="ECO:0007669"/>
    <property type="project" value="InterPro"/>
</dbReference>
<organism evidence="9 10">
    <name type="scientific">Halopenitus malekzadehii</name>
    <dbReference type="NCBI Taxonomy" id="1267564"/>
    <lineage>
        <taxon>Archaea</taxon>
        <taxon>Methanobacteriati</taxon>
        <taxon>Methanobacteriota</taxon>
        <taxon>Stenosarchaea group</taxon>
        <taxon>Halobacteria</taxon>
        <taxon>Halobacteriales</taxon>
        <taxon>Haloferacaceae</taxon>
        <taxon>Halopenitus</taxon>
    </lineage>
</organism>
<comment type="subunit">
    <text evidence="3">Homodimer.</text>
</comment>
<dbReference type="InterPro" id="IPR015421">
    <property type="entry name" value="PyrdxlP-dep_Trfase_major"/>
</dbReference>
<dbReference type="PANTHER" id="PTHR46383:SF3">
    <property type="entry name" value="ASPARTATE AMINOTRANSFERASE-RELATED"/>
    <property type="match status" value="1"/>
</dbReference>
<proteinExistence type="inferred from homology"/>
<dbReference type="InterPro" id="IPR015424">
    <property type="entry name" value="PyrdxlP-dep_Trfase"/>
</dbReference>
<dbReference type="PANTHER" id="PTHR46383">
    <property type="entry name" value="ASPARTATE AMINOTRANSFERASE"/>
    <property type="match status" value="1"/>
</dbReference>
<evidence type="ECO:0000256" key="7">
    <source>
        <dbReference type="RuleBase" id="RU000481"/>
    </source>
</evidence>
<keyword evidence="4 7" id="KW-0032">Aminotransferase</keyword>
<evidence type="ECO:0000256" key="5">
    <source>
        <dbReference type="ARBA" id="ARBA00022679"/>
    </source>
</evidence>
<evidence type="ECO:0000256" key="1">
    <source>
        <dbReference type="ARBA" id="ARBA00001933"/>
    </source>
</evidence>
<name>A0A1H6JCC1_9EURY</name>
<dbReference type="RefSeq" id="WP_092817551.1">
    <property type="nucleotide sequence ID" value="NZ_FNWU01000011.1"/>
</dbReference>
<sequence>MKLSERVTDLPESGIREFFELAEARDDVISLGVGEPDFSAPWAARTAAIDSLERGQTSYTSNRGIRELREAIADHHHRYDQSYDPGEEILVTTGASEAVDLALRALVDPGDVVAIHEPTYISYGPGVELAGGEPLSVPTRAADDFALTRERLEAADAGSADTLVLCYPNNPTGAVMTADQLAEVAAFCREHDVQVIADEIYAALTYGRDHASIATQPGMRERTVVVNGFSKAYAMTGLRLGYALGPAEAIDAMNRIHQYTMLSAPTTAQYAALEGLRSCDEEVADMVSEYDRRRRFVHSRFREMGLDCFEPRGAFYAFPDCGGDDERFAEELLESQGVAVVPGSVFGAGGEGHLRVSYATSMRELKRATDRIETFLAERRQTP</sequence>
<dbReference type="EMBL" id="FNWU01000011">
    <property type="protein sequence ID" value="SEH59945.1"/>
    <property type="molecule type" value="Genomic_DNA"/>
</dbReference>
<dbReference type="CDD" id="cd00609">
    <property type="entry name" value="AAT_like"/>
    <property type="match status" value="1"/>
</dbReference>
<comment type="cofactor">
    <cofactor evidence="1 7">
        <name>pyridoxal 5'-phosphate</name>
        <dbReference type="ChEBI" id="CHEBI:597326"/>
    </cofactor>
</comment>
<dbReference type="InterPro" id="IPR004838">
    <property type="entry name" value="NHTrfase_class1_PyrdxlP-BS"/>
</dbReference>
<evidence type="ECO:0000256" key="4">
    <source>
        <dbReference type="ARBA" id="ARBA00022576"/>
    </source>
</evidence>
<reference evidence="9 10" key="1">
    <citation type="submission" date="2016-10" db="EMBL/GenBank/DDBJ databases">
        <authorList>
            <person name="de Groot N.N."/>
        </authorList>
    </citation>
    <scope>NUCLEOTIDE SEQUENCE [LARGE SCALE GENOMIC DNA]</scope>
    <source>
        <strain evidence="9 10">IBRC-M10418</strain>
    </source>
</reference>
<dbReference type="InterPro" id="IPR004839">
    <property type="entry name" value="Aminotransferase_I/II_large"/>
</dbReference>
<evidence type="ECO:0000259" key="8">
    <source>
        <dbReference type="Pfam" id="PF00155"/>
    </source>
</evidence>
<dbReference type="Gene3D" id="3.90.1150.10">
    <property type="entry name" value="Aspartate Aminotransferase, domain 1"/>
    <property type="match status" value="1"/>
</dbReference>
<feature type="domain" description="Aminotransferase class I/classII large" evidence="8">
    <location>
        <begin position="27"/>
        <end position="372"/>
    </location>
</feature>
<dbReference type="InterPro" id="IPR015422">
    <property type="entry name" value="PyrdxlP-dep_Trfase_small"/>
</dbReference>
<dbReference type="Proteomes" id="UP000199215">
    <property type="component" value="Unassembled WGS sequence"/>
</dbReference>
<dbReference type="FunFam" id="3.40.640.10:FF:000033">
    <property type="entry name" value="Aspartate aminotransferase"/>
    <property type="match status" value="1"/>
</dbReference>
<dbReference type="PROSITE" id="PS00105">
    <property type="entry name" value="AA_TRANSFER_CLASS_1"/>
    <property type="match status" value="1"/>
</dbReference>
<keyword evidence="10" id="KW-1185">Reference proteome</keyword>
<dbReference type="OrthoDB" id="372018at2157"/>
<evidence type="ECO:0000256" key="3">
    <source>
        <dbReference type="ARBA" id="ARBA00011738"/>
    </source>
</evidence>
<dbReference type="Pfam" id="PF00155">
    <property type="entry name" value="Aminotran_1_2"/>
    <property type="match status" value="1"/>
</dbReference>
<evidence type="ECO:0000256" key="2">
    <source>
        <dbReference type="ARBA" id="ARBA00007441"/>
    </source>
</evidence>
<protein>
    <recommendedName>
        <fullName evidence="7">Aminotransferase</fullName>
        <ecNumber evidence="7">2.6.1.-</ecNumber>
    </recommendedName>
</protein>
<evidence type="ECO:0000256" key="6">
    <source>
        <dbReference type="ARBA" id="ARBA00022898"/>
    </source>
</evidence>
<comment type="similarity">
    <text evidence="2 7">Belongs to the class-I pyridoxal-phosphate-dependent aminotransferase family.</text>
</comment>
<dbReference type="InterPro" id="IPR050596">
    <property type="entry name" value="AspAT/PAT-like"/>
</dbReference>
<dbReference type="Gene3D" id="3.40.640.10">
    <property type="entry name" value="Type I PLP-dependent aspartate aminotransferase-like (Major domain)"/>
    <property type="match status" value="1"/>
</dbReference>
<dbReference type="SUPFAM" id="SSF53383">
    <property type="entry name" value="PLP-dependent transferases"/>
    <property type="match status" value="1"/>
</dbReference>
<dbReference type="AlphaFoldDB" id="A0A1H6JCC1"/>
<dbReference type="EC" id="2.6.1.-" evidence="7"/>
<accession>A0A1H6JCC1</accession>
<keyword evidence="6" id="KW-0663">Pyridoxal phosphate</keyword>
<dbReference type="STRING" id="1267564.SAMN05192561_11128"/>
<gene>
    <name evidence="9" type="ORF">SAMN05192561_11128</name>
</gene>
<evidence type="ECO:0000313" key="10">
    <source>
        <dbReference type="Proteomes" id="UP000199215"/>
    </source>
</evidence>
<dbReference type="GO" id="GO:0008483">
    <property type="term" value="F:transaminase activity"/>
    <property type="evidence" value="ECO:0007669"/>
    <property type="project" value="UniProtKB-KW"/>
</dbReference>
<keyword evidence="5 7" id="KW-0808">Transferase</keyword>
<dbReference type="GO" id="GO:0030170">
    <property type="term" value="F:pyridoxal phosphate binding"/>
    <property type="evidence" value="ECO:0007669"/>
    <property type="project" value="InterPro"/>
</dbReference>